<keyword evidence="1" id="KW-0472">Membrane</keyword>
<dbReference type="AlphaFoldDB" id="A0A150KSU9"/>
<feature type="transmembrane region" description="Helical" evidence="1">
    <location>
        <begin position="7"/>
        <end position="26"/>
    </location>
</feature>
<evidence type="ECO:0000313" key="3">
    <source>
        <dbReference type="Proteomes" id="UP000075666"/>
    </source>
</evidence>
<dbReference type="EMBL" id="LQYN01000071">
    <property type="protein sequence ID" value="KYD02715.1"/>
    <property type="molecule type" value="Genomic_DNA"/>
</dbReference>
<keyword evidence="1" id="KW-0812">Transmembrane</keyword>
<protein>
    <submittedName>
        <fullName evidence="2">Uncharacterized protein</fullName>
    </submittedName>
</protein>
<dbReference type="Proteomes" id="UP000075666">
    <property type="component" value="Unassembled WGS sequence"/>
</dbReference>
<dbReference type="PATRIC" id="fig|46224.3.peg.3674"/>
<dbReference type="RefSeq" id="WP_202772802.1">
    <property type="nucleotide sequence ID" value="NZ_JABWTV010000054.1"/>
</dbReference>
<comment type="caution">
    <text evidence="2">The sequence shown here is derived from an EMBL/GenBank/DDBJ whole genome shotgun (WGS) entry which is preliminary data.</text>
</comment>
<feature type="transmembrane region" description="Helical" evidence="1">
    <location>
        <begin position="38"/>
        <end position="58"/>
    </location>
</feature>
<name>A0A150KSU9_9BACI</name>
<keyword evidence="3" id="KW-1185">Reference proteome</keyword>
<proteinExistence type="predicted"/>
<evidence type="ECO:0000256" key="1">
    <source>
        <dbReference type="SAM" id="Phobius"/>
    </source>
</evidence>
<accession>A0A150KSU9</accession>
<dbReference type="STRING" id="46224.B4102_0310"/>
<organism evidence="2 3">
    <name type="scientific">Heyndrickxia sporothermodurans</name>
    <dbReference type="NCBI Taxonomy" id="46224"/>
    <lineage>
        <taxon>Bacteria</taxon>
        <taxon>Bacillati</taxon>
        <taxon>Bacillota</taxon>
        <taxon>Bacilli</taxon>
        <taxon>Bacillales</taxon>
        <taxon>Bacillaceae</taxon>
        <taxon>Heyndrickxia</taxon>
    </lineage>
</organism>
<evidence type="ECO:0000313" key="2">
    <source>
        <dbReference type="EMBL" id="KYD02715.1"/>
    </source>
</evidence>
<keyword evidence="1" id="KW-1133">Transmembrane helix</keyword>
<sequence>MASTINILCGLITILGGGLLGFSPLRRIVSLMNEKTKLLFYASFIFLLILISATFLVLV</sequence>
<reference evidence="2 3" key="1">
    <citation type="submission" date="2016-01" db="EMBL/GenBank/DDBJ databases">
        <title>Genome Sequences of Twelve Sporeforming Bacillus Species Isolated from Foods.</title>
        <authorList>
            <person name="Berendsen E.M."/>
            <person name="Wells-Bennik M.H."/>
            <person name="Krawcyk A.O."/>
            <person name="De Jong A."/>
            <person name="Holsappel S."/>
            <person name="Eijlander R.T."/>
            <person name="Kuipers O.P."/>
        </authorList>
    </citation>
    <scope>NUCLEOTIDE SEQUENCE [LARGE SCALE GENOMIC DNA]</scope>
    <source>
        <strain evidence="2 3">B4102</strain>
    </source>
</reference>
<gene>
    <name evidence="2" type="ORF">B4102_0310</name>
</gene>